<evidence type="ECO:0000256" key="6">
    <source>
        <dbReference type="ARBA" id="ARBA00023157"/>
    </source>
</evidence>
<proteinExistence type="inferred from homology"/>
<comment type="catalytic activity">
    <reaction evidence="1">
        <text>a phosphate monoester + H2O = an alcohol + phosphate</text>
        <dbReference type="Rhea" id="RHEA:15017"/>
        <dbReference type="ChEBI" id="CHEBI:15377"/>
        <dbReference type="ChEBI" id="CHEBI:30879"/>
        <dbReference type="ChEBI" id="CHEBI:43474"/>
        <dbReference type="ChEBI" id="CHEBI:67140"/>
        <dbReference type="EC" id="3.1.3.2"/>
    </reaction>
</comment>
<dbReference type="Gene3D" id="3.40.50.1240">
    <property type="entry name" value="Phosphoglycerate mutase-like"/>
    <property type="match status" value="1"/>
</dbReference>
<dbReference type="InterPro" id="IPR000560">
    <property type="entry name" value="His_Pase_clade-2"/>
</dbReference>
<dbReference type="PANTHER" id="PTHR11567">
    <property type="entry name" value="ACID PHOSPHATASE-RELATED"/>
    <property type="match status" value="1"/>
</dbReference>
<reference evidence="9 10" key="1">
    <citation type="journal article" date="2010" name="Science">
        <title>Genomic comparison of the ants Camponotus floridanus and Harpegnathos saltator.</title>
        <authorList>
            <person name="Bonasio R."/>
            <person name="Zhang G."/>
            <person name="Ye C."/>
            <person name="Mutti N.S."/>
            <person name="Fang X."/>
            <person name="Qin N."/>
            <person name="Donahue G."/>
            <person name="Yang P."/>
            <person name="Li Q."/>
            <person name="Li C."/>
            <person name="Zhang P."/>
            <person name="Huang Z."/>
            <person name="Berger S.L."/>
            <person name="Reinberg D."/>
            <person name="Wang J."/>
            <person name="Liebig J."/>
        </authorList>
    </citation>
    <scope>NUCLEOTIDE SEQUENCE [LARGE SCALE GENOMIC DNA]</scope>
    <source>
        <strain evidence="9 10">R22 G/1</strain>
    </source>
</reference>
<dbReference type="Proteomes" id="UP000008237">
    <property type="component" value="Unassembled WGS sequence"/>
</dbReference>
<protein>
    <recommendedName>
        <fullName evidence="3">acid phosphatase</fullName>
        <ecNumber evidence="3">3.1.3.2</ecNumber>
    </recommendedName>
</protein>
<keyword evidence="7" id="KW-0325">Glycoprotein</keyword>
<dbReference type="SUPFAM" id="SSF53254">
    <property type="entry name" value="Phosphoglycerate mutase-like"/>
    <property type="match status" value="1"/>
</dbReference>
<keyword evidence="10" id="KW-1185">Reference proteome</keyword>
<evidence type="ECO:0000256" key="3">
    <source>
        <dbReference type="ARBA" id="ARBA00012646"/>
    </source>
</evidence>
<dbReference type="AlphaFoldDB" id="E2C3I5"/>
<keyword evidence="4 8" id="KW-0732">Signal</keyword>
<dbReference type="PANTHER" id="PTHR11567:SF211">
    <property type="entry name" value="PROSTATIC ACID PHOSPHATASE"/>
    <property type="match status" value="1"/>
</dbReference>
<name>E2C3I5_HARSA</name>
<dbReference type="InterPro" id="IPR029033">
    <property type="entry name" value="His_PPase_superfam"/>
</dbReference>
<dbReference type="InterPro" id="IPR033379">
    <property type="entry name" value="Acid_Pase_AS"/>
</dbReference>
<comment type="similarity">
    <text evidence="2">Belongs to the histidine acid phosphatase family.</text>
</comment>
<evidence type="ECO:0000256" key="4">
    <source>
        <dbReference type="ARBA" id="ARBA00022729"/>
    </source>
</evidence>
<sequence length="394" mass="45613">MDIRLLLVFTSIFAASYCTTEDLDLGIIVFANVLYRHGDRTPIAPYPSDPYRSETLWPVPYGELTNLGKHQHLLLGRWLRKRYSHLLSATYTRYDIYVRSTDVDRTLMSAEANLAGLYPPIKDQIWDRMKWMPIPVHTIPENQDYVLSGKKYCARYKCELEKVLNSPERQRINKENAELYSYLTKNSGYKISSLEHVEHLYNTLYIENLYNKTLPQWTRSVFPDKMKPLAELSFTTDANNKILQKLKSGPLLGEMIDHMVKKSQKALKPDRKMWIYSAHDQTIANFLMALNLFEPHCPPYGATVLIELRTNPKNQYFVTVSYKNSTEEPILMTLPGCNTLCPLENFIALTKDIIPENWERECLLNIADVDNISLIAIISNYLLCSTTLHALNIY</sequence>
<dbReference type="OMA" id="VPCHGSR"/>
<evidence type="ECO:0000256" key="2">
    <source>
        <dbReference type="ARBA" id="ARBA00005375"/>
    </source>
</evidence>
<dbReference type="FunCoup" id="E2C3I5">
    <property type="interactions" value="554"/>
</dbReference>
<evidence type="ECO:0000313" key="9">
    <source>
        <dbReference type="EMBL" id="EFN77523.1"/>
    </source>
</evidence>
<dbReference type="InterPro" id="IPR050645">
    <property type="entry name" value="Histidine_acid_phosphatase"/>
</dbReference>
<dbReference type="InParanoid" id="E2C3I5"/>
<dbReference type="GO" id="GO:0003993">
    <property type="term" value="F:acid phosphatase activity"/>
    <property type="evidence" value="ECO:0007669"/>
    <property type="project" value="UniProtKB-EC"/>
</dbReference>
<keyword evidence="6" id="KW-1015">Disulfide bond</keyword>
<dbReference type="CDD" id="cd07061">
    <property type="entry name" value="HP_HAP_like"/>
    <property type="match status" value="1"/>
</dbReference>
<dbReference type="EMBL" id="GL452320">
    <property type="protein sequence ID" value="EFN77523.1"/>
    <property type="molecule type" value="Genomic_DNA"/>
</dbReference>
<evidence type="ECO:0000256" key="5">
    <source>
        <dbReference type="ARBA" id="ARBA00022801"/>
    </source>
</evidence>
<dbReference type="STRING" id="610380.E2C3I5"/>
<evidence type="ECO:0000256" key="1">
    <source>
        <dbReference type="ARBA" id="ARBA00000032"/>
    </source>
</evidence>
<feature type="signal peptide" evidence="8">
    <location>
        <begin position="1"/>
        <end position="20"/>
    </location>
</feature>
<dbReference type="PROSITE" id="PS00616">
    <property type="entry name" value="HIS_ACID_PHOSPHAT_1"/>
    <property type="match status" value="1"/>
</dbReference>
<dbReference type="EC" id="3.1.3.2" evidence="3"/>
<dbReference type="Pfam" id="PF00328">
    <property type="entry name" value="His_Phos_2"/>
    <property type="match status" value="1"/>
</dbReference>
<accession>E2C3I5</accession>
<organism evidence="10">
    <name type="scientific">Harpegnathos saltator</name>
    <name type="common">Jerdon's jumping ant</name>
    <dbReference type="NCBI Taxonomy" id="610380"/>
    <lineage>
        <taxon>Eukaryota</taxon>
        <taxon>Metazoa</taxon>
        <taxon>Ecdysozoa</taxon>
        <taxon>Arthropoda</taxon>
        <taxon>Hexapoda</taxon>
        <taxon>Insecta</taxon>
        <taxon>Pterygota</taxon>
        <taxon>Neoptera</taxon>
        <taxon>Endopterygota</taxon>
        <taxon>Hymenoptera</taxon>
        <taxon>Apocrita</taxon>
        <taxon>Aculeata</taxon>
        <taxon>Formicoidea</taxon>
        <taxon>Formicidae</taxon>
        <taxon>Ponerinae</taxon>
        <taxon>Ponerini</taxon>
        <taxon>Harpegnathos</taxon>
    </lineage>
</organism>
<evidence type="ECO:0000256" key="7">
    <source>
        <dbReference type="ARBA" id="ARBA00023180"/>
    </source>
</evidence>
<evidence type="ECO:0000256" key="8">
    <source>
        <dbReference type="SAM" id="SignalP"/>
    </source>
</evidence>
<dbReference type="PROSITE" id="PS00778">
    <property type="entry name" value="HIS_ACID_PHOSPHAT_2"/>
    <property type="match status" value="1"/>
</dbReference>
<keyword evidence="5" id="KW-0378">Hydrolase</keyword>
<dbReference type="OrthoDB" id="10257284at2759"/>
<evidence type="ECO:0000313" key="10">
    <source>
        <dbReference type="Proteomes" id="UP000008237"/>
    </source>
</evidence>
<gene>
    <name evidence="9" type="ORF">EAI_11533</name>
</gene>
<feature type="chain" id="PRO_5003158420" description="acid phosphatase" evidence="8">
    <location>
        <begin position="21"/>
        <end position="394"/>
    </location>
</feature>